<dbReference type="Proteomes" id="UP001239909">
    <property type="component" value="Unassembled WGS sequence"/>
</dbReference>
<dbReference type="EMBL" id="BSYI01000015">
    <property type="protein sequence ID" value="GMG82989.1"/>
    <property type="molecule type" value="Genomic_DNA"/>
</dbReference>
<comment type="caution">
    <text evidence="1">The sequence shown here is derived from an EMBL/GenBank/DDBJ whole genome shotgun (WGS) entry which is preliminary data.</text>
</comment>
<protein>
    <submittedName>
        <fullName evidence="1">Uncharacterized protein</fullName>
    </submittedName>
</protein>
<evidence type="ECO:0000313" key="1">
    <source>
        <dbReference type="EMBL" id="GMG82989.1"/>
    </source>
</evidence>
<proteinExistence type="predicted"/>
<gene>
    <name evidence="1" type="ORF">LNKW23_22020</name>
</gene>
<reference evidence="1 2" key="1">
    <citation type="submission" date="2023-04" db="EMBL/GenBank/DDBJ databases">
        <title>Marinoamorphus aggregata gen. nov., sp. Nov., isolate from tissue of brittle star Ophioplocus japonicus.</title>
        <authorList>
            <person name="Kawano K."/>
            <person name="Sawayama S."/>
            <person name="Nakagawa S."/>
        </authorList>
    </citation>
    <scope>NUCLEOTIDE SEQUENCE [LARGE SCALE GENOMIC DNA]</scope>
    <source>
        <strain evidence="1 2">NKW23</strain>
    </source>
</reference>
<accession>A0ABQ6LL37</accession>
<organism evidence="1 2">
    <name type="scientific">Paralimibaculum aggregatum</name>
    <dbReference type="NCBI Taxonomy" id="3036245"/>
    <lineage>
        <taxon>Bacteria</taxon>
        <taxon>Pseudomonadati</taxon>
        <taxon>Pseudomonadota</taxon>
        <taxon>Alphaproteobacteria</taxon>
        <taxon>Rhodobacterales</taxon>
        <taxon>Paracoccaceae</taxon>
        <taxon>Paralimibaculum</taxon>
    </lineage>
</organism>
<keyword evidence="2" id="KW-1185">Reference proteome</keyword>
<evidence type="ECO:0000313" key="2">
    <source>
        <dbReference type="Proteomes" id="UP001239909"/>
    </source>
</evidence>
<name>A0ABQ6LL37_9RHOB</name>
<sequence>MLENRTGDRIMSDNGDKALKLAEKNEKQIILLWKALARYEKVQAAWEKKQMDYIANIDKKLVEGHNAQNKYIADLHRDQDKRFTDLHNKQDKKFSDAVNNLVKWVEKTFDKKGLFN</sequence>